<accession>A0ABW6IQ38</accession>
<comment type="caution">
    <text evidence="2">The sequence shown here is derived from an EMBL/GenBank/DDBJ whole genome shotgun (WGS) entry which is preliminary data.</text>
</comment>
<reference evidence="2 3" key="1">
    <citation type="submission" date="2024-09" db="EMBL/GenBank/DDBJ databases">
        <title>The Natural Products Discovery Center: Release of the First 8490 Sequenced Strains for Exploring Actinobacteria Biosynthetic Diversity.</title>
        <authorList>
            <person name="Kalkreuter E."/>
            <person name="Kautsar S.A."/>
            <person name="Yang D."/>
            <person name="Bader C.D."/>
            <person name="Teijaro C.N."/>
            <person name="Fluegel L."/>
            <person name="Davis C.M."/>
            <person name="Simpson J.R."/>
            <person name="Lauterbach L."/>
            <person name="Steele A.D."/>
            <person name="Gui C."/>
            <person name="Meng S."/>
            <person name="Li G."/>
            <person name="Viehrig K."/>
            <person name="Ye F."/>
            <person name="Su P."/>
            <person name="Kiefer A.F."/>
            <person name="Nichols A."/>
            <person name="Cepeda A.J."/>
            <person name="Yan W."/>
            <person name="Fan B."/>
            <person name="Jiang Y."/>
            <person name="Adhikari A."/>
            <person name="Zheng C.-J."/>
            <person name="Schuster L."/>
            <person name="Cowan T.M."/>
            <person name="Smanski M.J."/>
            <person name="Chevrette M.G."/>
            <person name="De Carvalho L.P.S."/>
            <person name="Shen B."/>
        </authorList>
    </citation>
    <scope>NUCLEOTIDE SEQUENCE [LARGE SCALE GENOMIC DNA]</scope>
    <source>
        <strain evidence="2 3">NPDC056472</strain>
    </source>
</reference>
<dbReference type="RefSeq" id="WP_386255915.1">
    <property type="nucleotide sequence ID" value="NZ_JBHTRV010000004.1"/>
</dbReference>
<gene>
    <name evidence="2" type="ORF">ACFQ63_06900</name>
</gene>
<keyword evidence="3" id="KW-1185">Reference proteome</keyword>
<organism evidence="2 3">
    <name type="scientific">Streptomyces wedmorensis</name>
    <dbReference type="NCBI Taxonomy" id="43759"/>
    <lineage>
        <taxon>Bacteria</taxon>
        <taxon>Bacillati</taxon>
        <taxon>Actinomycetota</taxon>
        <taxon>Actinomycetes</taxon>
        <taxon>Kitasatosporales</taxon>
        <taxon>Streptomycetaceae</taxon>
        <taxon>Streptomyces</taxon>
    </lineage>
</organism>
<dbReference type="Gene3D" id="1.25.40.10">
    <property type="entry name" value="Tetratricopeptide repeat domain"/>
    <property type="match status" value="1"/>
</dbReference>
<sequence>MQRGIDVENSAGVVVIGDGNEVVTGPPTVVRSAYWEQVRRIAPDELVGREHELAELAAFCRTGRGYFWWRADAWAGKSALMASFALAPPPGVRIVPFFITARLGAQNDAAAYVDVVLEQLAELAGEGVPALLTAATCEAHLLRLYRTAAQACAARGERLVLLVDGLDEDRGVTTGPDAHSIASLLPADLPVIVSGRPNPPLPADVPERHPLRDPGIVRTLPPSPKARAIRVEAERELKRLLEAGGLPYALLGLLTAAAGGLTADDLVELTGEIPYRVRDVLRTGPGRTFAVRGDTYLLAHEELAAGAREMLGPRELDRCRGELHAWADRWRERRWPAPTPGYLLHGYVPMLRATGDVDRMLACALDEVRHDRLLEETGGIGGALGEIRAAGEAMLEEGESAGRAGLVPIMLRLGFRRSELTRRNGNAPAELAAAWAAAGQVDRAVAMVRGQGATVALRGLCAIAERLLERGDRERVEELVAEAEGLVLREARQLDRDHMAERLVPLLLMIGEIDRAERLVRTVDDAGDRGGPLVALIDVLCAAGAFERAVGIARAEEDGDLRGRAVDRVSRRLLAEGRVDEAERLLRDAAGDDEELRTVLLLDGSRALIEAGHEKRGDVLRAEALETAEAGAHFSGGGVVRALAAAGEFDRLERRHTQLFGKSMGVLWASELAEAGAWDRARVAVTDPSALTRDFVLRRVAEGLLEAGRLDESEELLKEITPERARSLRSDLAAARVRTGDLDRAWALLDGLDGWRRDVGVSEYARALCSRGRRDLAMAVVADGGRTGAFAGIGVANALLDAGERTAAVGLLTDAERTLRTPSRKAAARVVLQAAEFLARVPGGEDAARSLLDGAERAGGVEDIRGFVAALAGTGQTRRAEQMAWSRPGWERIGSLRVVLGAFAAAGDYRAVTEVVERAERKGGIDLDFLLAEAVAGLAKAEAWDEAVHLTAKGRPYEFARLGAMMAEGKARAGHGEEAAEWLDWAEKALDEVFEVDAVPDLVRAQLALGRRADAVRLAERARSSVRAPYSAVQAKHVACALVLLGAYADAVAYARDVAPSSTAELLLFVAGDLTEAGQHERAAALLSELHPLGHGCARAYADLALAHPDPVRARRFAALALHLGDWPSVLHAALHVEPEALPSVLAEAERLLGGAEGQADLVRSPARTSSANGSPLP</sequence>
<evidence type="ECO:0000256" key="1">
    <source>
        <dbReference type="SAM" id="MobiDB-lite"/>
    </source>
</evidence>
<proteinExistence type="predicted"/>
<feature type="region of interest" description="Disordered" evidence="1">
    <location>
        <begin position="1157"/>
        <end position="1178"/>
    </location>
</feature>
<dbReference type="InterPro" id="IPR011990">
    <property type="entry name" value="TPR-like_helical_dom_sf"/>
</dbReference>
<feature type="compositionally biased region" description="Polar residues" evidence="1">
    <location>
        <begin position="1167"/>
        <end position="1178"/>
    </location>
</feature>
<dbReference type="EMBL" id="JBHTRV010000004">
    <property type="protein sequence ID" value="MFE5979424.1"/>
    <property type="molecule type" value="Genomic_DNA"/>
</dbReference>
<evidence type="ECO:0000313" key="3">
    <source>
        <dbReference type="Proteomes" id="UP001600424"/>
    </source>
</evidence>
<protein>
    <submittedName>
        <fullName evidence="2">Uncharacterized protein</fullName>
    </submittedName>
</protein>
<name>A0ABW6IQ38_STRWE</name>
<evidence type="ECO:0000313" key="2">
    <source>
        <dbReference type="EMBL" id="MFE5979424.1"/>
    </source>
</evidence>
<dbReference type="Proteomes" id="UP001600424">
    <property type="component" value="Unassembled WGS sequence"/>
</dbReference>